<accession>A0A916JM71</accession>
<feature type="signal peptide" evidence="1">
    <location>
        <begin position="1"/>
        <end position="17"/>
    </location>
</feature>
<dbReference type="Proteomes" id="UP000683507">
    <property type="component" value="Chromosome"/>
</dbReference>
<dbReference type="RefSeq" id="WP_258541714.1">
    <property type="nucleotide sequence ID" value="NZ_OU015584.1"/>
</dbReference>
<reference evidence="2" key="1">
    <citation type="submission" date="2021-04" db="EMBL/GenBank/DDBJ databases">
        <authorList>
            <person name="Rodrigo-Torres L."/>
            <person name="Arahal R. D."/>
            <person name="Lucena T."/>
        </authorList>
    </citation>
    <scope>NUCLEOTIDE SEQUENCE</scope>
    <source>
        <strain evidence="2">AS29M-1</strain>
    </source>
</reference>
<dbReference type="EMBL" id="OU015584">
    <property type="protein sequence ID" value="CAG5081015.1"/>
    <property type="molecule type" value="Genomic_DNA"/>
</dbReference>
<feature type="chain" id="PRO_5038010280" description="Lipoprotein" evidence="1">
    <location>
        <begin position="18"/>
        <end position="143"/>
    </location>
</feature>
<dbReference type="PROSITE" id="PS51257">
    <property type="entry name" value="PROKAR_LIPOPROTEIN"/>
    <property type="match status" value="1"/>
</dbReference>
<sequence>MKKFILFLMSLSLLACGSTEVEGDKSESAYYISIDDKVAETNNESDVGFMSDNIAGKTEFTLNGVKLTVKKMATDFSADPKSIEGKQYKGLVEKGESTHCSVTIVKVTELESDDMKTDYVIEGKLKTIKDEGKFKVVMFKMND</sequence>
<evidence type="ECO:0000313" key="3">
    <source>
        <dbReference type="Proteomes" id="UP000683507"/>
    </source>
</evidence>
<dbReference type="AlphaFoldDB" id="A0A916JM71"/>
<dbReference type="KEGG" id="ptan:CRYO30217_01513"/>
<name>A0A916JM71_9FLAO</name>
<gene>
    <name evidence="2" type="ORF">CRYO30217_01513</name>
</gene>
<proteinExistence type="predicted"/>
<organism evidence="2 3">
    <name type="scientific">Parvicella tangerina</name>
    <dbReference type="NCBI Taxonomy" id="2829795"/>
    <lineage>
        <taxon>Bacteria</taxon>
        <taxon>Pseudomonadati</taxon>
        <taxon>Bacteroidota</taxon>
        <taxon>Flavobacteriia</taxon>
        <taxon>Flavobacteriales</taxon>
        <taxon>Parvicellaceae</taxon>
        <taxon>Parvicella</taxon>
    </lineage>
</organism>
<keyword evidence="3" id="KW-1185">Reference proteome</keyword>
<protein>
    <recommendedName>
        <fullName evidence="4">Lipoprotein</fullName>
    </recommendedName>
</protein>
<evidence type="ECO:0000256" key="1">
    <source>
        <dbReference type="SAM" id="SignalP"/>
    </source>
</evidence>
<evidence type="ECO:0000313" key="2">
    <source>
        <dbReference type="EMBL" id="CAG5081015.1"/>
    </source>
</evidence>
<evidence type="ECO:0008006" key="4">
    <source>
        <dbReference type="Google" id="ProtNLM"/>
    </source>
</evidence>
<keyword evidence="1" id="KW-0732">Signal</keyword>